<dbReference type="InterPro" id="IPR022672">
    <property type="entry name" value="Hexokinase_N"/>
</dbReference>
<organism evidence="14 15">
    <name type="scientific">Rattus norvegicus</name>
    <name type="common">Rat</name>
    <dbReference type="NCBI Taxonomy" id="10116"/>
    <lineage>
        <taxon>Eukaryota</taxon>
        <taxon>Metazoa</taxon>
        <taxon>Chordata</taxon>
        <taxon>Craniata</taxon>
        <taxon>Vertebrata</taxon>
        <taxon>Euteleostomi</taxon>
        <taxon>Mammalia</taxon>
        <taxon>Eutheria</taxon>
        <taxon>Euarchontoglires</taxon>
        <taxon>Glires</taxon>
        <taxon>Rodentia</taxon>
        <taxon>Myomorpha</taxon>
        <taxon>Muroidea</taxon>
        <taxon>Muridae</taxon>
        <taxon>Murinae</taxon>
        <taxon>Rattus</taxon>
    </lineage>
</organism>
<accession>A6K441</accession>
<comment type="pathway">
    <text evidence="2">Carbohydrate metabolism; hexose metabolism.</text>
</comment>
<evidence type="ECO:0000313" key="15">
    <source>
        <dbReference type="Proteomes" id="UP000234681"/>
    </source>
</evidence>
<dbReference type="CDD" id="cd24127">
    <property type="entry name" value="ASKHA_NBD_HK1_meta_rpt2"/>
    <property type="match status" value="1"/>
</dbReference>
<evidence type="ECO:0000256" key="8">
    <source>
        <dbReference type="ARBA" id="ARBA00022840"/>
    </source>
</evidence>
<evidence type="ECO:0000259" key="12">
    <source>
        <dbReference type="Pfam" id="PF00349"/>
    </source>
</evidence>
<keyword evidence="6" id="KW-0547">Nucleotide-binding</keyword>
<evidence type="ECO:0000256" key="7">
    <source>
        <dbReference type="ARBA" id="ARBA00022777"/>
    </source>
</evidence>
<evidence type="ECO:0000256" key="2">
    <source>
        <dbReference type="ARBA" id="ARBA00005028"/>
    </source>
</evidence>
<dbReference type="PROSITE" id="PS51748">
    <property type="entry name" value="HEXOKINASE_2"/>
    <property type="match status" value="2"/>
</dbReference>
<evidence type="ECO:0000256" key="5">
    <source>
        <dbReference type="ARBA" id="ARBA00022679"/>
    </source>
</evidence>
<evidence type="ECO:0000313" key="14">
    <source>
        <dbReference type="EMBL" id="EDL92990.1"/>
    </source>
</evidence>
<dbReference type="PANTHER" id="PTHR19443:SF80">
    <property type="entry name" value="HEXOKINASE-1"/>
    <property type="match status" value="1"/>
</dbReference>
<evidence type="ECO:0000256" key="4">
    <source>
        <dbReference type="ARBA" id="ARBA00012324"/>
    </source>
</evidence>
<sequence>MRWDQIDKYLYAMRLSDEILIDILTRFKKEMKNGLSRDYNPTASVKMLPTFVRSIPDGSEKGDFIALDLGGSSFRILRVQVNHEKNQNVSMESEIYDTPENIVHGSGTQLFDHVADCLGDFMEKKKIKDKKLPVGFTFSFPCRQSKIDEAVLITWTKRFKASGVEGADVVKLLNKAIKKRGDYDANIVAVVNDTVGTMMTCGYDDQQCEVGLIIGTGTNACYMEELRHIDLVEGDEGRMCINTEWGAFGDDGSLEDIRTEFDRELDRGSLNPGKQLFEKMVSGMYMGELVRLILVKMAKEGLLFEGRITPELLTRGKFNTSDVSAIEKYSRRFHKTLRRLVPDSDVRFLLSESGSGKGAAMVTAVAYRLAEQHRQIEETLAHFRLSKQTLMEVKKRLRTEMEMGLRKETNSKATVKMLPSFVRSIPDGTEHGDFLALDLGGTNFRVLLVKIRSGKKRTVEMHNKIYSIPLEIMQGTGDELFDHIVSCISDFLDYMGIKGPRMPLGFTFSFPCHQTNLDCGILISWTKGFKATDCEGHDVASLLRDAVKRREEFDLDVVAVVNDTVGTMMTCAYEEPTCEIGLIVGTGTNACYMEEMKNVEMVEGNQGQMCINMEWGAFGDNGCLDDIRTDFDKVVDEYSLNSGKQRFEKMISGMYLGEIVRNILIDFTKKGFLFRGQISEPLKTRGIFETKFLSQIESDRLALLQVRAILQQLGLNSTCDDSILVKTVCGVVSKRAAQLCGAGMAAVVEKIRENRGLDHLNVTVGVDGTLYKLHPHFSRIMHQTVKELSPKCTVSFLLSEDGSGKGAALITAVGVRLRGDPSIA</sequence>
<evidence type="ECO:0000313" key="16">
    <source>
        <dbReference type="RGD" id="2796"/>
    </source>
</evidence>
<keyword evidence="9" id="KW-0324">Glycolysis</keyword>
<proteinExistence type="inferred from homology"/>
<dbReference type="EMBL" id="CH474016">
    <property type="protein sequence ID" value="EDL92990.1"/>
    <property type="molecule type" value="Genomic_DNA"/>
</dbReference>
<dbReference type="FunFam" id="3.40.367.20:FF:000020">
    <property type="entry name" value="Hexokinase-1"/>
    <property type="match status" value="2"/>
</dbReference>
<dbReference type="SUPFAM" id="SSF53067">
    <property type="entry name" value="Actin-like ATPase domain"/>
    <property type="match status" value="4"/>
</dbReference>
<evidence type="ECO:0000256" key="10">
    <source>
        <dbReference type="ARBA" id="ARBA00044613"/>
    </source>
</evidence>
<dbReference type="Pfam" id="PF00349">
    <property type="entry name" value="Hexokinase_1"/>
    <property type="match status" value="2"/>
</dbReference>
<dbReference type="InterPro" id="IPR019807">
    <property type="entry name" value="Hexokinase_BS"/>
</dbReference>
<dbReference type="GO" id="GO:0019318">
    <property type="term" value="P:hexose metabolic process"/>
    <property type="evidence" value="ECO:0007669"/>
    <property type="project" value="UniProtKB-ARBA"/>
</dbReference>
<dbReference type="AlphaFoldDB" id="A6K441"/>
<dbReference type="EC" id="2.7.1.1" evidence="4"/>
<feature type="domain" description="Hexokinase C-terminal" evidence="13">
    <location>
        <begin position="210"/>
        <end position="329"/>
    </location>
</feature>
<dbReference type="InterPro" id="IPR043129">
    <property type="entry name" value="ATPase_NBD"/>
</dbReference>
<dbReference type="GO" id="GO:0001678">
    <property type="term" value="P:intracellular glucose homeostasis"/>
    <property type="evidence" value="ECO:0007669"/>
    <property type="project" value="InterPro"/>
</dbReference>
<evidence type="ECO:0000259" key="13">
    <source>
        <dbReference type="Pfam" id="PF03727"/>
    </source>
</evidence>
<dbReference type="GO" id="GO:0004396">
    <property type="term" value="F:hexokinase activity"/>
    <property type="evidence" value="ECO:0007669"/>
    <property type="project" value="UniProtKB-EC"/>
</dbReference>
<feature type="domain" description="Hexokinase N-terminal" evidence="12">
    <location>
        <begin position="6"/>
        <end position="203"/>
    </location>
</feature>
<dbReference type="GO" id="GO:0002931">
    <property type="term" value="P:response to ischemia"/>
    <property type="evidence" value="ECO:0007669"/>
    <property type="project" value="UniProtKB-ARBA"/>
</dbReference>
<dbReference type="RGD" id="2796">
    <property type="gene designation" value="Hk1"/>
</dbReference>
<protein>
    <recommendedName>
        <fullName evidence="4">hexokinase</fullName>
        <ecNumber evidence="4">2.7.1.1</ecNumber>
    </recommendedName>
</protein>
<dbReference type="GO" id="GO:0006096">
    <property type="term" value="P:glycolytic process"/>
    <property type="evidence" value="ECO:0007669"/>
    <property type="project" value="UniProtKB-KW"/>
</dbReference>
<evidence type="ECO:0000256" key="6">
    <source>
        <dbReference type="ARBA" id="ARBA00022741"/>
    </source>
</evidence>
<evidence type="ECO:0000256" key="1">
    <source>
        <dbReference type="ARBA" id="ARBA00004888"/>
    </source>
</evidence>
<keyword evidence="5" id="KW-0808">Transferase</keyword>
<evidence type="ECO:0000256" key="11">
    <source>
        <dbReference type="ARBA" id="ARBA00048160"/>
    </source>
</evidence>
<dbReference type="PRINTS" id="PR00475">
    <property type="entry name" value="HEXOKINASE"/>
</dbReference>
<dbReference type="Pfam" id="PF03727">
    <property type="entry name" value="Hexokinase_2"/>
    <property type="match status" value="2"/>
</dbReference>
<keyword evidence="7 14" id="KW-0418">Kinase</keyword>
<comment type="pathway">
    <text evidence="1">Carbohydrate degradation; glycolysis; D-glyceraldehyde 3-phosphate and glycerone phosphate from D-glucose: step 1/4.</text>
</comment>
<dbReference type="InterPro" id="IPR022673">
    <property type="entry name" value="Hexokinase_C"/>
</dbReference>
<evidence type="ECO:0000256" key="9">
    <source>
        <dbReference type="ARBA" id="ARBA00023152"/>
    </source>
</evidence>
<feature type="domain" description="Hexokinase C-terminal" evidence="13">
    <location>
        <begin position="579"/>
        <end position="813"/>
    </location>
</feature>
<dbReference type="FunFam" id="3.30.420.40:FF:000015">
    <property type="entry name" value="Hexokinase 1"/>
    <property type="match status" value="2"/>
</dbReference>
<dbReference type="Gene3D" id="3.40.367.20">
    <property type="match status" value="3"/>
</dbReference>
<dbReference type="InterPro" id="IPR001312">
    <property type="entry name" value="Hexokinase"/>
</dbReference>
<dbReference type="PROSITE" id="PS00378">
    <property type="entry name" value="HEXOKINASE_1"/>
    <property type="match status" value="2"/>
</dbReference>
<keyword evidence="8" id="KW-0067">ATP-binding</keyword>
<dbReference type="GO" id="GO:0005536">
    <property type="term" value="F:D-glucose binding"/>
    <property type="evidence" value="ECO:0007669"/>
    <property type="project" value="InterPro"/>
</dbReference>
<evidence type="ECO:0000256" key="3">
    <source>
        <dbReference type="ARBA" id="ARBA00009225"/>
    </source>
</evidence>
<name>A6K441_RAT</name>
<feature type="domain" description="Hexokinase N-terminal" evidence="12">
    <location>
        <begin position="376"/>
        <end position="573"/>
    </location>
</feature>
<dbReference type="PANTHER" id="PTHR19443">
    <property type="entry name" value="HEXOKINASE"/>
    <property type="match status" value="1"/>
</dbReference>
<dbReference type="GO" id="GO:0005524">
    <property type="term" value="F:ATP binding"/>
    <property type="evidence" value="ECO:0007669"/>
    <property type="project" value="UniProtKB-KW"/>
</dbReference>
<reference evidence="14 15" key="1">
    <citation type="submission" date="2005-09" db="EMBL/GenBank/DDBJ databases">
        <authorList>
            <person name="Mural R.J."/>
            <person name="Li P.W."/>
            <person name="Adams M.D."/>
            <person name="Amanatides P.G."/>
            <person name="Baden-Tillson H."/>
            <person name="Barnstead M."/>
            <person name="Chin S.H."/>
            <person name="Dew I."/>
            <person name="Evans C.A."/>
            <person name="Ferriera S."/>
            <person name="Flanigan M."/>
            <person name="Fosler C."/>
            <person name="Glodek A."/>
            <person name="Gu Z."/>
            <person name="Holt R.A."/>
            <person name="Jennings D."/>
            <person name="Kraft C.L."/>
            <person name="Lu F."/>
            <person name="Nguyen T."/>
            <person name="Nusskern D.R."/>
            <person name="Pfannkoch C.M."/>
            <person name="Sitter C."/>
            <person name="Sutton G.G."/>
            <person name="Venter J.C."/>
            <person name="Wang Z."/>
            <person name="Woodage T."/>
            <person name="Zheng X.H."/>
            <person name="Zhong F."/>
        </authorList>
    </citation>
    <scope>NUCLEOTIDE SEQUENCE [LARGE SCALE GENOMIC DNA]</scope>
    <source>
        <strain>BN</strain>
        <strain evidence="15">Sprague-Dawley</strain>
    </source>
</reference>
<comment type="catalytic activity">
    <reaction evidence="10">
        <text>a D-hexose + ATP = a D-hexose 6-phosphate + ADP + H(+)</text>
        <dbReference type="Rhea" id="RHEA:22740"/>
        <dbReference type="ChEBI" id="CHEBI:4194"/>
        <dbReference type="ChEBI" id="CHEBI:15378"/>
        <dbReference type="ChEBI" id="CHEBI:30616"/>
        <dbReference type="ChEBI" id="CHEBI:229467"/>
        <dbReference type="ChEBI" id="CHEBI:456216"/>
        <dbReference type="EC" id="2.7.1.1"/>
    </reaction>
    <physiologicalReaction direction="left-to-right" evidence="10">
        <dbReference type="Rhea" id="RHEA:22741"/>
    </physiologicalReaction>
</comment>
<comment type="similarity">
    <text evidence="3">Belongs to the hexokinase family.</text>
</comment>
<dbReference type="Proteomes" id="UP000234681">
    <property type="component" value="Chromosome 20"/>
</dbReference>
<dbReference type="Gene3D" id="3.30.420.40">
    <property type="match status" value="2"/>
</dbReference>
<comment type="catalytic activity">
    <reaction evidence="11">
        <text>D-glucose + ATP = D-glucose 6-phosphate + ADP + H(+)</text>
        <dbReference type="Rhea" id="RHEA:17825"/>
        <dbReference type="ChEBI" id="CHEBI:4167"/>
        <dbReference type="ChEBI" id="CHEBI:15378"/>
        <dbReference type="ChEBI" id="CHEBI:30616"/>
        <dbReference type="ChEBI" id="CHEBI:61548"/>
        <dbReference type="ChEBI" id="CHEBI:456216"/>
        <dbReference type="EC" id="2.7.1.1"/>
    </reaction>
    <physiologicalReaction direction="left-to-right" evidence="11">
        <dbReference type="Rhea" id="RHEA:17826"/>
    </physiologicalReaction>
</comment>
<gene>
    <name evidence="14 16" type="primary">Hk1</name>
    <name evidence="14" type="ORF">rCG_22061</name>
</gene>